<keyword evidence="1" id="KW-1133">Transmembrane helix</keyword>
<evidence type="ECO:0000313" key="2">
    <source>
        <dbReference type="EMBL" id="OGK34969.1"/>
    </source>
</evidence>
<feature type="transmembrane region" description="Helical" evidence="1">
    <location>
        <begin position="164"/>
        <end position="184"/>
    </location>
</feature>
<name>A0A1F7HV01_9BACT</name>
<feature type="transmembrane region" description="Helical" evidence="1">
    <location>
        <begin position="490"/>
        <end position="508"/>
    </location>
</feature>
<feature type="transmembrane region" description="Helical" evidence="1">
    <location>
        <begin position="358"/>
        <end position="380"/>
    </location>
</feature>
<feature type="transmembrane region" description="Helical" evidence="1">
    <location>
        <begin position="21"/>
        <end position="43"/>
    </location>
</feature>
<accession>A0A1F7HV01</accession>
<dbReference type="EMBL" id="MGAA01000075">
    <property type="protein sequence ID" value="OGK34969.1"/>
    <property type="molecule type" value="Genomic_DNA"/>
</dbReference>
<comment type="caution">
    <text evidence="2">The sequence shown here is derived from an EMBL/GenBank/DDBJ whole genome shotgun (WGS) entry which is preliminary data.</text>
</comment>
<feature type="transmembrane region" description="Helical" evidence="1">
    <location>
        <begin position="261"/>
        <end position="279"/>
    </location>
</feature>
<feature type="transmembrane region" description="Helical" evidence="1">
    <location>
        <begin position="63"/>
        <end position="80"/>
    </location>
</feature>
<feature type="transmembrane region" description="Helical" evidence="1">
    <location>
        <begin position="314"/>
        <end position="346"/>
    </location>
</feature>
<dbReference type="Proteomes" id="UP000178853">
    <property type="component" value="Unassembled WGS sequence"/>
</dbReference>
<sequence>MLSFLKYDKKLRPRVTFLVEVFLYTNVWIFLYTKLLVFFRALPLQKGSETFLIQEVSPEPFEIPLYIFLTLGLACCIFLFHRFVAHRLNTPIFWLISLCLVLFILFAFQLGAYPLHGDSLPYLPREDKTFYFIRIFIYLVGVTLVVSQLSLFGSSVRTSLQRNILYFFAILLTAFFIFEPQFPISGQDYAHFYGPIWEVAHGKTIFTQMTSQYAFVLVLFLSFLLKLGLFQLHYLQYIVWFMFVGEYLLIFYLIYKISKSASLAGIALFSVITINYLSLPYIPIFTLQTGPLRWFPLIFAAFFFLKARKIDSQLFISFVALASLWIIDAGIYLLCAYFTTLFFFTLKKLVTFRSSIKAIVSLLCYLLLLILLIEAFHLIAGYPFVDISLMFTKIRQYAIGGFRMIPMDLKNYFWLLIFSYFISAVYFFKKKNIDYIDQLVFFISHLALFGGIYFVGRSHLLNWYSVSALIILSLFSNISLFMIQIKSTKLRIILSILLFFVFIIFPAFSRKEAIAEQMENRLARLAKGDIFKTELNSYLDSKYGVERNLIKKSFKEDKILILHPDETYLFYMTNKNSLLLTNPQISINTQNEAAFALQNVLKDCPQKIAVDCRVLGKCSENWYFTGIYTLIQPYLLQRIEDACKAKYYPTFCTQQLCIAEKKQK</sequence>
<evidence type="ECO:0000256" key="1">
    <source>
        <dbReference type="SAM" id="Phobius"/>
    </source>
</evidence>
<evidence type="ECO:0000313" key="3">
    <source>
        <dbReference type="Proteomes" id="UP000178853"/>
    </source>
</evidence>
<organism evidence="2 3">
    <name type="scientific">Candidatus Roizmanbacteria bacterium RIFCSPHIGHO2_12_FULL_39_8</name>
    <dbReference type="NCBI Taxonomy" id="1802050"/>
    <lineage>
        <taxon>Bacteria</taxon>
        <taxon>Candidatus Roizmaniibacteriota</taxon>
    </lineage>
</organism>
<keyword evidence="1" id="KW-0812">Transmembrane</keyword>
<reference evidence="2 3" key="1">
    <citation type="journal article" date="2016" name="Nat. Commun.">
        <title>Thousands of microbial genomes shed light on interconnected biogeochemical processes in an aquifer system.</title>
        <authorList>
            <person name="Anantharaman K."/>
            <person name="Brown C.T."/>
            <person name="Hug L.A."/>
            <person name="Sharon I."/>
            <person name="Castelle C.J."/>
            <person name="Probst A.J."/>
            <person name="Thomas B.C."/>
            <person name="Singh A."/>
            <person name="Wilkins M.J."/>
            <person name="Karaoz U."/>
            <person name="Brodie E.L."/>
            <person name="Williams K.H."/>
            <person name="Hubbard S.S."/>
            <person name="Banfield J.F."/>
        </authorList>
    </citation>
    <scope>NUCLEOTIDE SEQUENCE [LARGE SCALE GENOMIC DNA]</scope>
</reference>
<proteinExistence type="predicted"/>
<feature type="transmembrane region" description="Helical" evidence="1">
    <location>
        <begin position="131"/>
        <end position="152"/>
    </location>
</feature>
<gene>
    <name evidence="2" type="ORF">A3F60_04850</name>
</gene>
<feature type="transmembrane region" description="Helical" evidence="1">
    <location>
        <begin position="435"/>
        <end position="455"/>
    </location>
</feature>
<feature type="transmembrane region" description="Helical" evidence="1">
    <location>
        <begin position="237"/>
        <end position="255"/>
    </location>
</feature>
<feature type="transmembrane region" description="Helical" evidence="1">
    <location>
        <begin position="92"/>
        <end position="111"/>
    </location>
</feature>
<feature type="transmembrane region" description="Helical" evidence="1">
    <location>
        <begin position="461"/>
        <end position="483"/>
    </location>
</feature>
<dbReference type="AlphaFoldDB" id="A0A1F7HV01"/>
<protein>
    <submittedName>
        <fullName evidence="2">Uncharacterized protein</fullName>
    </submittedName>
</protein>
<feature type="transmembrane region" description="Helical" evidence="1">
    <location>
        <begin position="412"/>
        <end position="428"/>
    </location>
</feature>
<keyword evidence="1" id="KW-0472">Membrane</keyword>